<keyword evidence="5" id="KW-1185">Reference proteome</keyword>
<evidence type="ECO:0000259" key="3">
    <source>
        <dbReference type="PROSITE" id="PS51178"/>
    </source>
</evidence>
<dbReference type="Gene3D" id="3.30.10.20">
    <property type="match status" value="1"/>
</dbReference>
<protein>
    <recommendedName>
        <fullName evidence="3">PASTA domain-containing protein</fullName>
    </recommendedName>
</protein>
<dbReference type="InterPro" id="IPR005543">
    <property type="entry name" value="PASTA_dom"/>
</dbReference>
<dbReference type="PROSITE" id="PS51178">
    <property type="entry name" value="PASTA"/>
    <property type="match status" value="1"/>
</dbReference>
<reference evidence="4 5" key="1">
    <citation type="journal article" date="2019" name="Emerg. Microbes Infect.">
        <title>Comprehensive subspecies identification of 175 nontuberculous mycobacteria species based on 7547 genomic profiles.</title>
        <authorList>
            <person name="Matsumoto Y."/>
            <person name="Kinjo T."/>
            <person name="Motooka D."/>
            <person name="Nabeya D."/>
            <person name="Jung N."/>
            <person name="Uechi K."/>
            <person name="Horii T."/>
            <person name="Iida T."/>
            <person name="Fujita J."/>
            <person name="Nakamura S."/>
        </authorList>
    </citation>
    <scope>NUCLEOTIDE SEQUENCE [LARGE SCALE GENOMIC DNA]</scope>
    <source>
        <strain evidence="4 5">JCM 18538</strain>
    </source>
</reference>
<dbReference type="AlphaFoldDB" id="A0A7I7S2A6"/>
<organism evidence="4 5">
    <name type="scientific">Mycolicibacterium arabiense</name>
    <dbReference type="NCBI Taxonomy" id="1286181"/>
    <lineage>
        <taxon>Bacteria</taxon>
        <taxon>Bacillati</taxon>
        <taxon>Actinomycetota</taxon>
        <taxon>Actinomycetes</taxon>
        <taxon>Mycobacteriales</taxon>
        <taxon>Mycobacteriaceae</taxon>
        <taxon>Mycolicibacterium</taxon>
    </lineage>
</organism>
<feature type="domain" description="PASTA" evidence="3">
    <location>
        <begin position="36"/>
        <end position="106"/>
    </location>
</feature>
<evidence type="ECO:0000313" key="5">
    <source>
        <dbReference type="Proteomes" id="UP000467428"/>
    </source>
</evidence>
<dbReference type="Proteomes" id="UP000467428">
    <property type="component" value="Chromosome"/>
</dbReference>
<accession>A0A7I7S2A6</accession>
<dbReference type="KEGG" id="marz:MARA_39890"/>
<gene>
    <name evidence="4" type="ORF">MARA_39890</name>
</gene>
<proteinExistence type="predicted"/>
<dbReference type="PROSITE" id="PS51257">
    <property type="entry name" value="PROKAR_LIPOPROTEIN"/>
    <property type="match status" value="1"/>
</dbReference>
<dbReference type="Pfam" id="PF03793">
    <property type="entry name" value="PASTA"/>
    <property type="match status" value="1"/>
</dbReference>
<evidence type="ECO:0000313" key="4">
    <source>
        <dbReference type="EMBL" id="BBY50521.1"/>
    </source>
</evidence>
<name>A0A7I7S2A6_9MYCO</name>
<keyword evidence="2" id="KW-0732">Signal</keyword>
<feature type="region of interest" description="Disordered" evidence="1">
    <location>
        <begin position="72"/>
        <end position="106"/>
    </location>
</feature>
<evidence type="ECO:0000256" key="1">
    <source>
        <dbReference type="SAM" id="MobiDB-lite"/>
    </source>
</evidence>
<feature type="chain" id="PRO_5029563903" description="PASTA domain-containing protein" evidence="2">
    <location>
        <begin position="24"/>
        <end position="106"/>
    </location>
</feature>
<dbReference type="SMART" id="SM00740">
    <property type="entry name" value="PASTA"/>
    <property type="match status" value="1"/>
</dbReference>
<sequence length="106" mass="10666">MLDVRMRAALVAGGIVIAAAACASETPSATTTSTARPQQSIVVPDLVGLTWPDAERRLRGVGWSGTIVKLPNATGAEQSPGGIVAQEPAPGTSVGADSPVTLQFNG</sequence>
<dbReference type="CDD" id="cd06577">
    <property type="entry name" value="PASTA_pknB"/>
    <property type="match status" value="1"/>
</dbReference>
<evidence type="ECO:0000256" key="2">
    <source>
        <dbReference type="SAM" id="SignalP"/>
    </source>
</evidence>
<geneLocation type="plasmid" evidence="5">
    <name>pjcm18538 dna</name>
</geneLocation>
<feature type="signal peptide" evidence="2">
    <location>
        <begin position="1"/>
        <end position="23"/>
    </location>
</feature>
<dbReference type="EMBL" id="AP022593">
    <property type="protein sequence ID" value="BBY50521.1"/>
    <property type="molecule type" value="Genomic_DNA"/>
</dbReference>